<dbReference type="PANTHER" id="PTHR37474">
    <property type="entry name" value="RNA LIGASE/CYCLIC NUCLEOTIDE PHOSPHODIESTERASE"/>
    <property type="match status" value="1"/>
</dbReference>
<dbReference type="Pfam" id="PF13563">
    <property type="entry name" value="2_5_RNA_ligase2"/>
    <property type="match status" value="1"/>
</dbReference>
<evidence type="ECO:0000313" key="3">
    <source>
        <dbReference type="Proteomes" id="UP000646738"/>
    </source>
</evidence>
<name>A0ABQ3R9T3_STRRR</name>
<dbReference type="Gene3D" id="3.90.1140.10">
    <property type="entry name" value="Cyclic phosphodiesterase"/>
    <property type="match status" value="1"/>
</dbReference>
<protein>
    <recommendedName>
        <fullName evidence="4">2'-5' RNA ligase</fullName>
    </recommendedName>
</protein>
<dbReference type="InterPro" id="IPR009097">
    <property type="entry name" value="Cyclic_Pdiesterase"/>
</dbReference>
<dbReference type="EMBL" id="BNEA01000007">
    <property type="protein sequence ID" value="GHI52606.1"/>
    <property type="molecule type" value="Genomic_DNA"/>
</dbReference>
<dbReference type="Proteomes" id="UP000646738">
    <property type="component" value="Unassembled WGS sequence"/>
</dbReference>
<sequence>MTAVRDAEDTEADRPAALEDTGPPDVLAVASTPRTAVAWLPPPRLWPPVQDIRWEHDPQVRRWPPHVNVLFGFVPEEEFARAVPLLGAAAARTPAFTARLSGVRFFRHRHYATVWLDPAAAGPAPWARLYRELELRFPLCRGRGGRFTPHLSLGRTRDPRRLAAECAVRLGALSAPVEEVVVLSRRGEGPMRPRAVITLGTGEVRWPAEDANCPRYD</sequence>
<comment type="caution">
    <text evidence="2">The sequence shown here is derived from an EMBL/GenBank/DDBJ whole genome shotgun (WGS) entry which is preliminary data.</text>
</comment>
<dbReference type="PANTHER" id="PTHR37474:SF1">
    <property type="entry name" value="2'-5' RNA LIGASE FAMILY PROTEIN"/>
    <property type="match status" value="1"/>
</dbReference>
<evidence type="ECO:0000313" key="2">
    <source>
        <dbReference type="EMBL" id="GHI52606.1"/>
    </source>
</evidence>
<keyword evidence="3" id="KW-1185">Reference proteome</keyword>
<gene>
    <name evidence="2" type="ORF">Srubr_24520</name>
</gene>
<accession>A0ABQ3R9T3</accession>
<evidence type="ECO:0008006" key="4">
    <source>
        <dbReference type="Google" id="ProtNLM"/>
    </source>
</evidence>
<proteinExistence type="predicted"/>
<feature type="region of interest" description="Disordered" evidence="1">
    <location>
        <begin position="1"/>
        <end position="25"/>
    </location>
</feature>
<reference evidence="3" key="1">
    <citation type="submission" date="2023-07" db="EMBL/GenBank/DDBJ databases">
        <title>Whole genome shotgun sequence of Streptomyces achromogenes subsp. rubradiris NBRC 14000.</title>
        <authorList>
            <person name="Komaki H."/>
            <person name="Tamura T."/>
        </authorList>
    </citation>
    <scope>NUCLEOTIDE SEQUENCE [LARGE SCALE GENOMIC DNA]</scope>
    <source>
        <strain evidence="3">NBRC 14000</strain>
    </source>
</reference>
<evidence type="ECO:0000256" key="1">
    <source>
        <dbReference type="SAM" id="MobiDB-lite"/>
    </source>
</evidence>
<dbReference type="RefSeq" id="WP_229926519.1">
    <property type="nucleotide sequence ID" value="NZ_BNCB01000003.1"/>
</dbReference>
<dbReference type="SUPFAM" id="SSF55144">
    <property type="entry name" value="LigT-like"/>
    <property type="match status" value="1"/>
</dbReference>
<organism evidence="2 3">
    <name type="scientific">Streptomyces rubradiris</name>
    <name type="common">Streptomyces achromogenes subsp. rubradiris</name>
    <dbReference type="NCBI Taxonomy" id="285531"/>
    <lineage>
        <taxon>Bacteria</taxon>
        <taxon>Bacillati</taxon>
        <taxon>Actinomycetota</taxon>
        <taxon>Actinomycetes</taxon>
        <taxon>Kitasatosporales</taxon>
        <taxon>Streptomycetaceae</taxon>
        <taxon>Streptomyces</taxon>
    </lineage>
</organism>